<evidence type="ECO:0000256" key="1">
    <source>
        <dbReference type="ARBA" id="ARBA00023015"/>
    </source>
</evidence>
<dbReference type="SMART" id="SM00346">
    <property type="entry name" value="HTH_ICLR"/>
    <property type="match status" value="1"/>
</dbReference>
<dbReference type="InterPro" id="IPR050707">
    <property type="entry name" value="HTH_MetabolicPath_Reg"/>
</dbReference>
<keyword evidence="1" id="KW-0805">Transcription regulation</keyword>
<accession>A0ABU5IKT9</accession>
<dbReference type="PANTHER" id="PTHR30136:SF23">
    <property type="entry name" value="DNA-BINDING TRANSCRIPTIONAL ACTIVATOR MHPR"/>
    <property type="match status" value="1"/>
</dbReference>
<dbReference type="Pfam" id="PF09339">
    <property type="entry name" value="HTH_IclR"/>
    <property type="match status" value="1"/>
</dbReference>
<dbReference type="InterPro" id="IPR005471">
    <property type="entry name" value="Tscrpt_reg_IclR_N"/>
</dbReference>
<keyword evidence="7" id="KW-1185">Reference proteome</keyword>
<feature type="domain" description="IclR-ED" evidence="5">
    <location>
        <begin position="80"/>
        <end position="267"/>
    </location>
</feature>
<reference evidence="6 7" key="1">
    <citation type="submission" date="2023-11" db="EMBL/GenBank/DDBJ databases">
        <title>Draft genome of Azohydromonas lata strain H1 (DSM1123), a polyhydroxyalkanoate producer.</title>
        <authorList>
            <person name="Traversa D."/>
            <person name="D'Addabbo P."/>
            <person name="Pazzani C."/>
            <person name="Manzari C."/>
            <person name="Chiara M."/>
            <person name="Scrascia M."/>
        </authorList>
    </citation>
    <scope>NUCLEOTIDE SEQUENCE [LARGE SCALE GENOMIC DNA]</scope>
    <source>
        <strain evidence="6 7">H1</strain>
    </source>
</reference>
<gene>
    <name evidence="6" type="ORF">SM757_23245</name>
</gene>
<evidence type="ECO:0000256" key="2">
    <source>
        <dbReference type="ARBA" id="ARBA00023125"/>
    </source>
</evidence>
<evidence type="ECO:0000313" key="7">
    <source>
        <dbReference type="Proteomes" id="UP001293718"/>
    </source>
</evidence>
<protein>
    <submittedName>
        <fullName evidence="6">DNA-binding transcriptional regulator</fullName>
    </submittedName>
</protein>
<dbReference type="NCBIfam" id="NF007341">
    <property type="entry name" value="PRK09834.1-3"/>
    <property type="match status" value="1"/>
</dbReference>
<dbReference type="SUPFAM" id="SSF55781">
    <property type="entry name" value="GAF domain-like"/>
    <property type="match status" value="1"/>
</dbReference>
<dbReference type="RefSeq" id="WP_322467214.1">
    <property type="nucleotide sequence ID" value="NZ_JAXOJX010000045.1"/>
</dbReference>
<dbReference type="InterPro" id="IPR036390">
    <property type="entry name" value="WH_DNA-bd_sf"/>
</dbReference>
<evidence type="ECO:0000259" key="5">
    <source>
        <dbReference type="PROSITE" id="PS51078"/>
    </source>
</evidence>
<dbReference type="Gene3D" id="1.10.10.10">
    <property type="entry name" value="Winged helix-like DNA-binding domain superfamily/Winged helix DNA-binding domain"/>
    <property type="match status" value="1"/>
</dbReference>
<organism evidence="6 7">
    <name type="scientific">Azohydromonas lata</name>
    <dbReference type="NCBI Taxonomy" id="45677"/>
    <lineage>
        <taxon>Bacteria</taxon>
        <taxon>Pseudomonadati</taxon>
        <taxon>Pseudomonadota</taxon>
        <taxon>Betaproteobacteria</taxon>
        <taxon>Burkholderiales</taxon>
        <taxon>Sphaerotilaceae</taxon>
        <taxon>Azohydromonas</taxon>
    </lineage>
</organism>
<dbReference type="InterPro" id="IPR014757">
    <property type="entry name" value="Tscrpt_reg_IclR_C"/>
</dbReference>
<dbReference type="InterPro" id="IPR029016">
    <property type="entry name" value="GAF-like_dom_sf"/>
</dbReference>
<keyword evidence="3" id="KW-0804">Transcription</keyword>
<dbReference type="InterPro" id="IPR036388">
    <property type="entry name" value="WH-like_DNA-bd_sf"/>
</dbReference>
<feature type="domain" description="HTH iclR-type" evidence="4">
    <location>
        <begin position="16"/>
        <end position="79"/>
    </location>
</feature>
<dbReference type="PROSITE" id="PS51078">
    <property type="entry name" value="ICLR_ED"/>
    <property type="match status" value="1"/>
</dbReference>
<keyword evidence="2 6" id="KW-0238">DNA-binding</keyword>
<sequence length="270" mass="29870">MPSTAGDDDEGIYKEVRGLSRGLAVLKALNRLPGGIGSTSELARLCALDRTTTKRLLETLRAQGFVRQGEKEGQYYLTFEVRRLSEGFEDEAWVARIASPAMQAAVRELVWPCDLGTAEAGFMVVRESTHRWSALSQHRAMIGEKMPLLETAIGRAYLAAADEAEREALLELLRRRGDRLGELARDGAFVQRLIAQTLERGYAINEGEWLQQADFAAVAVPVHAGQRLLAALNLVFPKAAVSERDLQERFVPALRRLGDAIGRGSRAWIE</sequence>
<dbReference type="Pfam" id="PF01614">
    <property type="entry name" value="IclR_C"/>
    <property type="match status" value="1"/>
</dbReference>
<evidence type="ECO:0000313" key="6">
    <source>
        <dbReference type="EMBL" id="MDZ5459499.1"/>
    </source>
</evidence>
<dbReference type="EMBL" id="JAXOJX010000045">
    <property type="protein sequence ID" value="MDZ5459499.1"/>
    <property type="molecule type" value="Genomic_DNA"/>
</dbReference>
<dbReference type="Gene3D" id="3.30.450.40">
    <property type="match status" value="1"/>
</dbReference>
<evidence type="ECO:0000259" key="4">
    <source>
        <dbReference type="PROSITE" id="PS51077"/>
    </source>
</evidence>
<evidence type="ECO:0000256" key="3">
    <source>
        <dbReference type="ARBA" id="ARBA00023163"/>
    </source>
</evidence>
<dbReference type="Proteomes" id="UP001293718">
    <property type="component" value="Unassembled WGS sequence"/>
</dbReference>
<dbReference type="PANTHER" id="PTHR30136">
    <property type="entry name" value="HELIX-TURN-HELIX TRANSCRIPTIONAL REGULATOR, ICLR FAMILY"/>
    <property type="match status" value="1"/>
</dbReference>
<comment type="caution">
    <text evidence="6">The sequence shown here is derived from an EMBL/GenBank/DDBJ whole genome shotgun (WGS) entry which is preliminary data.</text>
</comment>
<dbReference type="GO" id="GO:0003677">
    <property type="term" value="F:DNA binding"/>
    <property type="evidence" value="ECO:0007669"/>
    <property type="project" value="UniProtKB-KW"/>
</dbReference>
<dbReference type="PROSITE" id="PS51077">
    <property type="entry name" value="HTH_ICLR"/>
    <property type="match status" value="1"/>
</dbReference>
<dbReference type="SUPFAM" id="SSF46785">
    <property type="entry name" value="Winged helix' DNA-binding domain"/>
    <property type="match status" value="1"/>
</dbReference>
<proteinExistence type="predicted"/>
<name>A0ABU5IKT9_9BURK</name>